<feature type="site" description="Transition state stabilizer" evidence="3">
    <location>
        <position position="16"/>
    </location>
</feature>
<dbReference type="EMBL" id="FNRI01000002">
    <property type="protein sequence ID" value="SEA22285.1"/>
    <property type="molecule type" value="Genomic_DNA"/>
</dbReference>
<dbReference type="PANTHER" id="PTHR32125:SF4">
    <property type="entry name" value="2-C-METHYL-D-ERYTHRITOL 4-PHOSPHATE CYTIDYLYLTRANSFERASE, CHLOROPLASTIC"/>
    <property type="match status" value="1"/>
</dbReference>
<dbReference type="OrthoDB" id="9806837at2"/>
<evidence type="ECO:0000256" key="2">
    <source>
        <dbReference type="ARBA" id="ARBA00022695"/>
    </source>
</evidence>
<dbReference type="InterPro" id="IPR034683">
    <property type="entry name" value="IspD/TarI"/>
</dbReference>
<feature type="site" description="Positions MEP for the nucleophilic attack" evidence="3">
    <location>
        <position position="159"/>
    </location>
</feature>
<keyword evidence="3" id="KW-0414">Isoprene biosynthesis</keyword>
<dbReference type="RefSeq" id="WP_010263418.1">
    <property type="nucleotide sequence ID" value="NZ_CAEG01000012.1"/>
</dbReference>
<protein>
    <recommendedName>
        <fullName evidence="3">2-C-methyl-D-erythritol 4-phosphate cytidylyltransferase</fullName>
        <ecNumber evidence="3">2.7.7.60</ecNumber>
    </recommendedName>
    <alternativeName>
        <fullName evidence="3">4-diphosphocytidyl-2C-methyl-D-erythritol synthase</fullName>
    </alternativeName>
    <alternativeName>
        <fullName evidence="3">MEP cytidylyltransferase</fullName>
        <shortName evidence="3">MCT</shortName>
    </alternativeName>
</protein>
<accession>A0A1H3ZFC7</accession>
<comment type="similarity">
    <text evidence="3">Belongs to the IspD/TarI cytidylyltransferase family. IspD subfamily.</text>
</comment>
<dbReference type="NCBIfam" id="TIGR00453">
    <property type="entry name" value="ispD"/>
    <property type="match status" value="1"/>
</dbReference>
<dbReference type="AlphaFoldDB" id="A0A1H3ZFC7"/>
<evidence type="ECO:0000313" key="4">
    <source>
        <dbReference type="EMBL" id="SEA22285.1"/>
    </source>
</evidence>
<dbReference type="Gene3D" id="3.90.550.10">
    <property type="entry name" value="Spore Coat Polysaccharide Biosynthesis Protein SpsA, Chain A"/>
    <property type="match status" value="1"/>
</dbReference>
<reference evidence="4 5" key="1">
    <citation type="submission" date="2016-10" db="EMBL/GenBank/DDBJ databases">
        <authorList>
            <person name="de Groot N.N."/>
        </authorList>
    </citation>
    <scope>NUCLEOTIDE SEQUENCE [LARGE SCALE GENOMIC DNA]</scope>
    <source>
        <strain evidence="4 5">DSM 25383</strain>
    </source>
</reference>
<dbReference type="Proteomes" id="UP000183253">
    <property type="component" value="Unassembled WGS sequence"/>
</dbReference>
<organism evidence="4 5">
    <name type="scientific">Alistipes timonensis JC136</name>
    <dbReference type="NCBI Taxonomy" id="1033731"/>
    <lineage>
        <taxon>Bacteria</taxon>
        <taxon>Pseudomonadati</taxon>
        <taxon>Bacteroidota</taxon>
        <taxon>Bacteroidia</taxon>
        <taxon>Bacteroidales</taxon>
        <taxon>Rikenellaceae</taxon>
        <taxon>Alistipes</taxon>
    </lineage>
</organism>
<proteinExistence type="inferred from homology"/>
<comment type="catalytic activity">
    <reaction evidence="3">
        <text>2-C-methyl-D-erythritol 4-phosphate + CTP + H(+) = 4-CDP-2-C-methyl-D-erythritol + diphosphate</text>
        <dbReference type="Rhea" id="RHEA:13429"/>
        <dbReference type="ChEBI" id="CHEBI:15378"/>
        <dbReference type="ChEBI" id="CHEBI:33019"/>
        <dbReference type="ChEBI" id="CHEBI:37563"/>
        <dbReference type="ChEBI" id="CHEBI:57823"/>
        <dbReference type="ChEBI" id="CHEBI:58262"/>
        <dbReference type="EC" id="2.7.7.60"/>
    </reaction>
</comment>
<feature type="site" description="Transition state stabilizer" evidence="3">
    <location>
        <position position="23"/>
    </location>
</feature>
<dbReference type="HAMAP" id="MF_00108">
    <property type="entry name" value="IspD"/>
    <property type="match status" value="1"/>
</dbReference>
<dbReference type="SUPFAM" id="SSF53448">
    <property type="entry name" value="Nucleotide-diphospho-sugar transferases"/>
    <property type="match status" value="1"/>
</dbReference>
<evidence type="ECO:0000256" key="3">
    <source>
        <dbReference type="HAMAP-Rule" id="MF_00108"/>
    </source>
</evidence>
<feature type="site" description="Positions MEP for the nucleophilic attack" evidence="3">
    <location>
        <position position="213"/>
    </location>
</feature>
<dbReference type="Pfam" id="PF01128">
    <property type="entry name" value="IspD"/>
    <property type="match status" value="1"/>
</dbReference>
<dbReference type="InterPro" id="IPR029044">
    <property type="entry name" value="Nucleotide-diphossugar_trans"/>
</dbReference>
<comment type="function">
    <text evidence="3">Catalyzes the formation of 4-diphosphocytidyl-2-C-methyl-D-erythritol from CTP and 2-C-methyl-D-erythritol 4-phosphate (MEP).</text>
</comment>
<sequence length="245" mass="26279">MERTGIIIVAGGSGRRAGGARPKQFAFLGGMPVLARTINNFAAAMPGAEIVAVLPEQHIEFWNNLAARFDVAAHAVVAGGAERFDSVKNGLAALTTDPELIAVQDGVRPLGTAAMIRRVAAAAARHGAAIPVVEAVDSFRETEGEPDAEGIVPSRIVDRRRLRIVQTPQFFRADVLRRAYEADYRTEFTDDASVVEAAGHPVCLTEGERENLKLTTPEDFTIAEALIAAREEAEEEQAATDAKHL</sequence>
<dbReference type="PANTHER" id="PTHR32125">
    <property type="entry name" value="2-C-METHYL-D-ERYTHRITOL 4-PHOSPHATE CYTIDYLYLTRANSFERASE, CHLOROPLASTIC"/>
    <property type="match status" value="1"/>
</dbReference>
<dbReference type="GO" id="GO:0050518">
    <property type="term" value="F:2-C-methyl-D-erythritol 4-phosphate cytidylyltransferase activity"/>
    <property type="evidence" value="ECO:0007669"/>
    <property type="project" value="UniProtKB-UniRule"/>
</dbReference>
<name>A0A1H3ZFC7_9BACT</name>
<dbReference type="STRING" id="1033731.SAMN05444145_102191"/>
<dbReference type="InterPro" id="IPR050088">
    <property type="entry name" value="IspD/TarI_cytidylyltransf_bact"/>
</dbReference>
<gene>
    <name evidence="3" type="primary">ispD</name>
    <name evidence="4" type="ORF">SAMN05444145_102191</name>
</gene>
<keyword evidence="1 3" id="KW-0808">Transferase</keyword>
<evidence type="ECO:0000256" key="1">
    <source>
        <dbReference type="ARBA" id="ARBA00022679"/>
    </source>
</evidence>
<dbReference type="EC" id="2.7.7.60" evidence="3"/>
<dbReference type="InterPro" id="IPR001228">
    <property type="entry name" value="IspD"/>
</dbReference>
<comment type="pathway">
    <text evidence="3">Isoprenoid biosynthesis; isopentenyl diphosphate biosynthesis via DXP pathway; isopentenyl diphosphate from 1-deoxy-D-xylulose 5-phosphate: step 2/6.</text>
</comment>
<dbReference type="FunFam" id="3.90.550.10:FF:000003">
    <property type="entry name" value="2-C-methyl-D-erythritol 4-phosphate cytidylyltransferase"/>
    <property type="match status" value="1"/>
</dbReference>
<keyword evidence="2 3" id="KW-0548">Nucleotidyltransferase</keyword>
<keyword evidence="5" id="KW-1185">Reference proteome</keyword>
<dbReference type="GO" id="GO:0019288">
    <property type="term" value="P:isopentenyl diphosphate biosynthetic process, methylerythritol 4-phosphate pathway"/>
    <property type="evidence" value="ECO:0007669"/>
    <property type="project" value="UniProtKB-UniRule"/>
</dbReference>
<dbReference type="UniPathway" id="UPA00056">
    <property type="reaction ID" value="UER00093"/>
</dbReference>
<evidence type="ECO:0000313" key="5">
    <source>
        <dbReference type="Proteomes" id="UP000183253"/>
    </source>
</evidence>